<keyword evidence="1 3" id="KW-0963">Cytoplasm</keyword>
<dbReference type="PANTHER" id="PTHR30308:SF2">
    <property type="entry name" value="SSRA-BINDING PROTEIN"/>
    <property type="match status" value="1"/>
</dbReference>
<organism evidence="5 6">
    <name type="scientific">BD1-7 clade bacterium</name>
    <dbReference type="NCBI Taxonomy" id="2029982"/>
    <lineage>
        <taxon>Bacteria</taxon>
        <taxon>Pseudomonadati</taxon>
        <taxon>Pseudomonadota</taxon>
        <taxon>Gammaproteobacteria</taxon>
        <taxon>Cellvibrionales</taxon>
        <taxon>Spongiibacteraceae</taxon>
        <taxon>BD1-7 clade</taxon>
    </lineage>
</organism>
<dbReference type="SUPFAM" id="SSF74982">
    <property type="entry name" value="Small protein B (SmpB)"/>
    <property type="match status" value="1"/>
</dbReference>
<evidence type="ECO:0000313" key="5">
    <source>
        <dbReference type="EMBL" id="CAA0101707.1"/>
    </source>
</evidence>
<dbReference type="OrthoDB" id="9805462at2"/>
<comment type="similarity">
    <text evidence="3">Belongs to the SmpB family.</text>
</comment>
<evidence type="ECO:0000256" key="1">
    <source>
        <dbReference type="ARBA" id="ARBA00022490"/>
    </source>
</evidence>
<evidence type="ECO:0000313" key="6">
    <source>
        <dbReference type="Proteomes" id="UP000434580"/>
    </source>
</evidence>
<name>A0A5S9PD12_9GAMM</name>
<keyword evidence="2 3" id="KW-0694">RNA-binding</keyword>
<dbReference type="NCBIfam" id="TIGR00086">
    <property type="entry name" value="smpB"/>
    <property type="match status" value="1"/>
</dbReference>
<dbReference type="CDD" id="cd09294">
    <property type="entry name" value="SmpB"/>
    <property type="match status" value="1"/>
</dbReference>
<dbReference type="InterPro" id="IPR023620">
    <property type="entry name" value="SmpB"/>
</dbReference>
<dbReference type="GO" id="GO:0070929">
    <property type="term" value="P:trans-translation"/>
    <property type="evidence" value="ECO:0007669"/>
    <property type="project" value="UniProtKB-UniRule"/>
</dbReference>
<dbReference type="Gene3D" id="2.40.280.10">
    <property type="match status" value="1"/>
</dbReference>
<evidence type="ECO:0000256" key="3">
    <source>
        <dbReference type="HAMAP-Rule" id="MF_00023"/>
    </source>
</evidence>
<dbReference type="NCBIfam" id="NF003843">
    <property type="entry name" value="PRK05422.1"/>
    <property type="match status" value="1"/>
</dbReference>
<dbReference type="Proteomes" id="UP000434580">
    <property type="component" value="Unassembled WGS sequence"/>
</dbReference>
<gene>
    <name evidence="3 5" type="primary">smpB</name>
    <name evidence="5" type="ORF">DPBNPPHM_03938</name>
</gene>
<evidence type="ECO:0000256" key="4">
    <source>
        <dbReference type="SAM" id="MobiDB-lite"/>
    </source>
</evidence>
<dbReference type="GO" id="GO:0003723">
    <property type="term" value="F:RNA binding"/>
    <property type="evidence" value="ECO:0007669"/>
    <property type="project" value="UniProtKB-UniRule"/>
</dbReference>
<feature type="region of interest" description="Disordered" evidence="4">
    <location>
        <begin position="133"/>
        <end position="158"/>
    </location>
</feature>
<dbReference type="PROSITE" id="PS01317">
    <property type="entry name" value="SSRP"/>
    <property type="match status" value="1"/>
</dbReference>
<reference evidence="5 6" key="1">
    <citation type="submission" date="2019-11" db="EMBL/GenBank/DDBJ databases">
        <authorList>
            <person name="Holert J."/>
        </authorList>
    </citation>
    <scope>NUCLEOTIDE SEQUENCE [LARGE SCALE GENOMIC DNA]</scope>
    <source>
        <strain evidence="5">BC5_2</strain>
    </source>
</reference>
<dbReference type="HAMAP" id="MF_00023">
    <property type="entry name" value="SmpB"/>
    <property type="match status" value="1"/>
</dbReference>
<dbReference type="Pfam" id="PF01668">
    <property type="entry name" value="SmpB"/>
    <property type="match status" value="1"/>
</dbReference>
<proteinExistence type="inferred from homology"/>
<dbReference type="GO" id="GO:0070930">
    <property type="term" value="P:trans-translation-dependent protein tagging"/>
    <property type="evidence" value="ECO:0007669"/>
    <property type="project" value="TreeGrafter"/>
</dbReference>
<dbReference type="InterPro" id="IPR020081">
    <property type="entry name" value="SsrA-bd_prot_CS"/>
</dbReference>
<dbReference type="PANTHER" id="PTHR30308">
    <property type="entry name" value="TMRNA-BINDING COMPONENT OF TRANS-TRANSLATION TAGGING COMPLEX"/>
    <property type="match status" value="1"/>
</dbReference>
<protein>
    <recommendedName>
        <fullName evidence="3">SsrA-binding protein</fullName>
    </recommendedName>
    <alternativeName>
        <fullName evidence="3">Small protein B</fullName>
    </alternativeName>
</protein>
<sequence length="158" mass="18354">MAKKKPKQPSNVIVQNKKARHDFFIETTFEAGMVLKGWEIKSLREGKVQLVDSHVFLKNGEAWLLNAIITPLPTASTHFVTEPNRYRKLLLNKRELSKIIASVNQKGHTCVCTKIYWKDHLVKCEIALAKGKASHDKRQTEKERDWNREKSRILHKNQ</sequence>
<dbReference type="EMBL" id="CACSII010000009">
    <property type="protein sequence ID" value="CAA0101707.1"/>
    <property type="molecule type" value="Genomic_DNA"/>
</dbReference>
<evidence type="ECO:0000256" key="2">
    <source>
        <dbReference type="ARBA" id="ARBA00022884"/>
    </source>
</evidence>
<dbReference type="AlphaFoldDB" id="A0A5S9PD12"/>
<comment type="subcellular location">
    <subcellularLocation>
        <location evidence="3">Cytoplasm</location>
    </subcellularLocation>
    <text evidence="3">The tmRNA-SmpB complex associates with stalled 70S ribosomes.</text>
</comment>
<dbReference type="GO" id="GO:0005829">
    <property type="term" value="C:cytosol"/>
    <property type="evidence" value="ECO:0007669"/>
    <property type="project" value="TreeGrafter"/>
</dbReference>
<accession>A0A5S9PD12</accession>
<comment type="function">
    <text evidence="3">Required for rescue of stalled ribosomes mediated by trans-translation. Binds to transfer-messenger RNA (tmRNA), required for stable association of tmRNA with ribosomes. tmRNA and SmpB together mimic tRNA shape, replacing the anticodon stem-loop with SmpB. tmRNA is encoded by the ssrA gene; the 2 termini fold to resemble tRNA(Ala) and it encodes a 'tag peptide', a short internal open reading frame. During trans-translation Ala-aminoacylated tmRNA acts like a tRNA, entering the A-site of stalled ribosomes, displacing the stalled mRNA. The ribosome then switches to translate the ORF on the tmRNA; the nascent peptide is terminated with the 'tag peptide' encoded by the tmRNA and targeted for degradation. The ribosome is freed to recommence translation, which seems to be the essential function of trans-translation.</text>
</comment>
<feature type="compositionally biased region" description="Basic and acidic residues" evidence="4">
    <location>
        <begin position="133"/>
        <end position="152"/>
    </location>
</feature>
<dbReference type="InterPro" id="IPR000037">
    <property type="entry name" value="SsrA-bd_prot"/>
</dbReference>